<feature type="compositionally biased region" description="Low complexity" evidence="3">
    <location>
        <begin position="577"/>
        <end position="605"/>
    </location>
</feature>
<feature type="compositionally biased region" description="Low complexity" evidence="3">
    <location>
        <begin position="185"/>
        <end position="200"/>
    </location>
</feature>
<feature type="compositionally biased region" description="Low complexity" evidence="3">
    <location>
        <begin position="1441"/>
        <end position="1451"/>
    </location>
</feature>
<dbReference type="EMBL" id="LGTL01000002">
    <property type="protein sequence ID" value="KPA85442.1"/>
    <property type="molecule type" value="Genomic_DNA"/>
</dbReference>
<feature type="compositionally biased region" description="Polar residues" evidence="3">
    <location>
        <begin position="466"/>
        <end position="491"/>
    </location>
</feature>
<feature type="compositionally biased region" description="Low complexity" evidence="3">
    <location>
        <begin position="1137"/>
        <end position="1148"/>
    </location>
</feature>
<name>A0A0N0DZP5_LEPPY</name>
<keyword evidence="5" id="KW-1185">Reference proteome</keyword>
<gene>
    <name evidence="4" type="ORF">ABB37_01742</name>
</gene>
<feature type="compositionally biased region" description="Low complexity" evidence="3">
    <location>
        <begin position="1087"/>
        <end position="1118"/>
    </location>
</feature>
<protein>
    <submittedName>
        <fullName evidence="4">Endonuclease/exonuclease/phosphatase-like protein</fullName>
    </submittedName>
</protein>
<feature type="compositionally biased region" description="Polar residues" evidence="3">
    <location>
        <begin position="201"/>
        <end position="221"/>
    </location>
</feature>
<evidence type="ECO:0000256" key="3">
    <source>
        <dbReference type="SAM" id="MobiDB-lite"/>
    </source>
</evidence>
<dbReference type="PANTHER" id="PTHR12121:SF45">
    <property type="entry name" value="NOCTURNIN"/>
    <property type="match status" value="1"/>
</dbReference>
<dbReference type="InterPro" id="IPR050410">
    <property type="entry name" value="CCR4/nocturin_mRNA_transcr"/>
</dbReference>
<keyword evidence="4" id="KW-0540">Nuclease</keyword>
<dbReference type="Gene3D" id="3.60.10.10">
    <property type="entry name" value="Endonuclease/exonuclease/phosphatase"/>
    <property type="match status" value="3"/>
</dbReference>
<feature type="region of interest" description="Disordered" evidence="3">
    <location>
        <begin position="1"/>
        <end position="23"/>
    </location>
</feature>
<feature type="region of interest" description="Disordered" evidence="3">
    <location>
        <begin position="962"/>
        <end position="982"/>
    </location>
</feature>
<feature type="compositionally biased region" description="Polar residues" evidence="3">
    <location>
        <begin position="1197"/>
        <end position="1218"/>
    </location>
</feature>
<dbReference type="RefSeq" id="XP_015663880.1">
    <property type="nucleotide sequence ID" value="XM_015798360.1"/>
</dbReference>
<keyword evidence="4" id="KW-0269">Exonuclease</keyword>
<dbReference type="InterPro" id="IPR036691">
    <property type="entry name" value="Endo/exonu/phosph_ase_sf"/>
</dbReference>
<reference evidence="4 5" key="1">
    <citation type="submission" date="2015-07" db="EMBL/GenBank/DDBJ databases">
        <title>High-quality genome of monoxenous trypanosomatid Leptomonas pyrrhocoris.</title>
        <authorList>
            <person name="Flegontov P."/>
            <person name="Butenko A."/>
            <person name="Firsov S."/>
            <person name="Vlcek C."/>
            <person name="Logacheva M.D."/>
            <person name="Field M."/>
            <person name="Filatov D."/>
            <person name="Flegontova O."/>
            <person name="Gerasimov E."/>
            <person name="Jackson A.P."/>
            <person name="Kelly S."/>
            <person name="Opperdoes F."/>
            <person name="O'Reilly A."/>
            <person name="Votypka J."/>
            <person name="Yurchenko V."/>
            <person name="Lukes J."/>
        </authorList>
    </citation>
    <scope>NUCLEOTIDE SEQUENCE [LARGE SCALE GENOMIC DNA]</scope>
    <source>
        <strain evidence="4">H10</strain>
    </source>
</reference>
<feature type="region of interest" description="Disordered" evidence="3">
    <location>
        <begin position="529"/>
        <end position="618"/>
    </location>
</feature>
<feature type="compositionally biased region" description="Polar residues" evidence="3">
    <location>
        <begin position="1402"/>
        <end position="1416"/>
    </location>
</feature>
<keyword evidence="2" id="KW-0378">Hydrolase</keyword>
<evidence type="ECO:0000256" key="2">
    <source>
        <dbReference type="ARBA" id="ARBA00022801"/>
    </source>
</evidence>
<proteinExistence type="inferred from homology"/>
<dbReference type="GeneID" id="26902037"/>
<dbReference type="VEuPathDB" id="TriTrypDB:LpyrH10_02_7160"/>
<dbReference type="PANTHER" id="PTHR12121">
    <property type="entry name" value="CARBON CATABOLITE REPRESSOR PROTEIN 4"/>
    <property type="match status" value="1"/>
</dbReference>
<feature type="region of interest" description="Disordered" evidence="3">
    <location>
        <begin position="185"/>
        <end position="221"/>
    </location>
</feature>
<feature type="compositionally biased region" description="Low complexity" evidence="3">
    <location>
        <begin position="1467"/>
        <end position="1477"/>
    </location>
</feature>
<dbReference type="OrthoDB" id="428734at2759"/>
<feature type="region of interest" description="Disordered" evidence="3">
    <location>
        <begin position="1293"/>
        <end position="1479"/>
    </location>
</feature>
<feature type="compositionally biased region" description="Basic and acidic residues" evidence="3">
    <location>
        <begin position="962"/>
        <end position="972"/>
    </location>
</feature>
<dbReference type="Proteomes" id="UP000037923">
    <property type="component" value="Unassembled WGS sequence"/>
</dbReference>
<feature type="region of interest" description="Disordered" evidence="3">
    <location>
        <begin position="291"/>
        <end position="325"/>
    </location>
</feature>
<dbReference type="RefSeq" id="XP_015663881.1">
    <property type="nucleotide sequence ID" value="XM_015798361.1"/>
</dbReference>
<dbReference type="GO" id="GO:0006139">
    <property type="term" value="P:nucleobase-containing compound metabolic process"/>
    <property type="evidence" value="ECO:0007669"/>
    <property type="project" value="UniProtKB-ARBA"/>
</dbReference>
<dbReference type="OMA" id="WQAHQLL"/>
<feature type="compositionally biased region" description="Basic and acidic residues" evidence="3">
    <location>
        <begin position="298"/>
        <end position="308"/>
    </location>
</feature>
<dbReference type="EMBL" id="LGTL01000002">
    <property type="protein sequence ID" value="KPA85441.1"/>
    <property type="molecule type" value="Genomic_DNA"/>
</dbReference>
<dbReference type="SUPFAM" id="SSF56219">
    <property type="entry name" value="DNase I-like"/>
    <property type="match status" value="1"/>
</dbReference>
<evidence type="ECO:0000256" key="1">
    <source>
        <dbReference type="ARBA" id="ARBA00010774"/>
    </source>
</evidence>
<feature type="region of interest" description="Disordered" evidence="3">
    <location>
        <begin position="631"/>
        <end position="674"/>
    </location>
</feature>
<feature type="region of interest" description="Disordered" evidence="3">
    <location>
        <begin position="1083"/>
        <end position="1225"/>
    </location>
</feature>
<feature type="compositionally biased region" description="Polar residues" evidence="3">
    <location>
        <begin position="541"/>
        <end position="567"/>
    </location>
</feature>
<evidence type="ECO:0000313" key="4">
    <source>
        <dbReference type="EMBL" id="KPA85442.1"/>
    </source>
</evidence>
<feature type="region of interest" description="Disordered" evidence="3">
    <location>
        <begin position="824"/>
        <end position="879"/>
    </location>
</feature>
<feature type="region of interest" description="Disordered" evidence="3">
    <location>
        <begin position="1002"/>
        <end position="1045"/>
    </location>
</feature>
<feature type="compositionally biased region" description="Low complexity" evidence="3">
    <location>
        <begin position="1005"/>
        <end position="1034"/>
    </location>
</feature>
<feature type="region of interest" description="Disordered" evidence="3">
    <location>
        <begin position="462"/>
        <end position="497"/>
    </location>
</feature>
<comment type="similarity">
    <text evidence="1">Belongs to the CCR4/nocturin family.</text>
</comment>
<dbReference type="GO" id="GO:0004519">
    <property type="term" value="F:endonuclease activity"/>
    <property type="evidence" value="ECO:0007669"/>
    <property type="project" value="UniProtKB-KW"/>
</dbReference>
<organism evidence="4 5">
    <name type="scientific">Leptomonas pyrrhocoris</name>
    <name type="common">Firebug parasite</name>
    <dbReference type="NCBI Taxonomy" id="157538"/>
    <lineage>
        <taxon>Eukaryota</taxon>
        <taxon>Discoba</taxon>
        <taxon>Euglenozoa</taxon>
        <taxon>Kinetoplastea</taxon>
        <taxon>Metakinetoplastina</taxon>
        <taxon>Trypanosomatida</taxon>
        <taxon>Trypanosomatidae</taxon>
        <taxon>Leishmaniinae</taxon>
        <taxon>Leptomonas</taxon>
    </lineage>
</organism>
<comment type="caution">
    <text evidence="4">The sequence shown here is derived from an EMBL/GenBank/DDBJ whole genome shotgun (WGS) entry which is preliminary data.</text>
</comment>
<sequence length="1586" mass="165907">MPGRLGKRRGSVHGQHNENVTPHLTLAPIEVAVGGDDPARSSLSKNYSIFSIGTDAPETPTLRGGAAVDHTSLSRSSGVTALLRPTSEVPAAVAAGLLLQPLSLSSNASPRLTHSSLTHSDWASYVEFTGVPEAGGLRDVNEGAAQQNASSLPVLTTISFPAARNASRSVGGGSASPPAVSAAAAAATPIPTGDAPPAGASTTTMHGMSATSPNSCSPSRSMTLLERRNNRERSMISLSCPSGLNVETLQASMQDTGMAAVEAQETTSLLTHGWSKTVASAALLGDFEVPRTRSTSDAVEKSSTDRSDGGSSATPHLFPDQQAPLASPAFRRVGTAAYRRAGPALPLNAAYAESAPSASPITPAAQGWAFAEAASKTLDAIPGAIKVASYNILASRLASTDLYPHCPPSVLSEDYRINRVKEELRQVDPDILLVEEISVSVHEELLGPYLKSALGLEGNHAVITDRNGQPRCSTRLPTATSATPSQKGPSSTRKKVDGFNLAVLRGTGGVANTPVTPASPSYAARAAGDPHAVAAGGEGKGNSSLPPLVGTGSSATRSQPQCGNGSLSGAPAIGGKSSRSPLRSRAPPSLSSLGATFTTSDTTNSTPPPSSHGDRLQGSNSALELKSIAAGVTAAAPSDGTRRSPRKRPVSDPLPSPSLPAAPDVSAANGGAESHRRVEMDGVAVYYKANRFRVLEVVPVYFNAIAAAEGRLTPYEHQKLQVNSHNVALLTVLLDTQAPGLQHVYIIAAVHFIWQRTNAQLWQAHQLMCALEELRSRYSRVEADLATAAAPRHSLRVDNLPTQPPSLAETPLCHEIGARNGVRRELPKPASPRRRHSVPSGIATGPPDTTAESIRTATAADGGNVHNATASLGTADRPPWRRESVVSASTTMGGVLVTCVIGGDFNSDRNGPVMEYLRTGCVPEGVQVMDYWKAATPLASPLCETANAMEEKRVDTVRNSIGEEERSAEEKQPAPLPLPPALRSIVAHTPPERPQTVCMPRLDVSTLPHPNSSSSSSFGSPPSPVQPSMQPRRQTQSPLGTFDDDTPLLAEAAADAVALQPSTPPRHRQSQPFPSRTRDLVSALVDSAASTPESEAAAVPNDAPVHVVSAAPAVSPRSTAESPHRVPSLSHFRFGRTSPSPITSPDSDSMAEVAEHSSVAPPVRATTASVSPARTRCRSHDSQSSLSHSSRRHKAYRSSSRTNNENPLIGSAGSTSLYSRRRASVEAPRSAGSSALMDFAPGNKSASCSHSVSEYESVLSNPFGTGGCSMRLPQHVHNDTPSAESSVTWWMSEEGQGPGQQQKPLPPTPVRRRSYTPGRLQRLTPTLLSPSPNSSVEISTLATPGKADPPAKQHTVSSPANGSSGDSWGIFGSLIHPQLSQMDNCEAPPAPRAGAKRRPANHNATHTVSGASTNGTCADGPPASPQAPRQHRIDAEGGAGTMRTTTTTSATNSVERYFSPVEKGPLSPSSSSDSVSSHEMPWPAALGEAAPFKPALGLIDDVDHALRLSDAYAPYCHRHPSRVSAVNPSTNAEGKVLDHILYEDEHVVCGAVLRLGVRQELPNARVPSDHYMIGAVLVPIQELHHS</sequence>
<feature type="compositionally biased region" description="Polar residues" evidence="3">
    <location>
        <begin position="1354"/>
        <end position="1366"/>
    </location>
</feature>
<accession>A0A0N0DZP5</accession>
<evidence type="ECO:0000313" key="5">
    <source>
        <dbReference type="Proteomes" id="UP000037923"/>
    </source>
</evidence>
<dbReference type="GO" id="GO:0000175">
    <property type="term" value="F:3'-5'-RNA exonuclease activity"/>
    <property type="evidence" value="ECO:0007669"/>
    <property type="project" value="TreeGrafter"/>
</dbReference>
<feature type="compositionally biased region" description="Basic residues" evidence="3">
    <location>
        <begin position="1"/>
        <end position="11"/>
    </location>
</feature>
<feature type="compositionally biased region" description="Low complexity" evidence="3">
    <location>
        <begin position="1323"/>
        <end position="1335"/>
    </location>
</feature>
<keyword evidence="4" id="KW-0255">Endonuclease</keyword>